<gene>
    <name evidence="3" type="ORF">PYW07_000560</name>
</gene>
<dbReference type="PANTHER" id="PTHR14690">
    <property type="entry name" value="IQ MOTIF CONTAINING WITH AAA DOMAIN 1"/>
    <property type="match status" value="1"/>
</dbReference>
<dbReference type="PANTHER" id="PTHR14690:SF9">
    <property type="entry name" value="GH08353P"/>
    <property type="match status" value="1"/>
</dbReference>
<proteinExistence type="predicted"/>
<dbReference type="Proteomes" id="UP001231518">
    <property type="component" value="Chromosome 1"/>
</dbReference>
<evidence type="ECO:0000256" key="1">
    <source>
        <dbReference type="SAM" id="MobiDB-lite"/>
    </source>
</evidence>
<evidence type="ECO:0000313" key="4">
    <source>
        <dbReference type="Proteomes" id="UP001231518"/>
    </source>
</evidence>
<reference evidence="3" key="1">
    <citation type="submission" date="2023-03" db="EMBL/GenBank/DDBJ databases">
        <title>Chromosome-level genomes of two armyworms, Mythimna separata and Mythimna loreyi, provide insights into the biosynthesis and reception of sex pheromones.</title>
        <authorList>
            <person name="Zhao H."/>
        </authorList>
    </citation>
    <scope>NUCLEOTIDE SEQUENCE</scope>
    <source>
        <strain evidence="3">BeijingLab</strain>
        <tissue evidence="3">Pupa</tissue>
    </source>
</reference>
<dbReference type="AlphaFoldDB" id="A0AAD8E144"/>
<dbReference type="EMBL" id="JARGEI010000001">
    <property type="protein sequence ID" value="KAJ8737289.1"/>
    <property type="molecule type" value="Genomic_DNA"/>
</dbReference>
<dbReference type="InterPro" id="IPR027417">
    <property type="entry name" value="P-loop_NTPase"/>
</dbReference>
<evidence type="ECO:0000313" key="3">
    <source>
        <dbReference type="EMBL" id="KAJ8737289.1"/>
    </source>
</evidence>
<feature type="compositionally biased region" description="Basic and acidic residues" evidence="1">
    <location>
        <begin position="426"/>
        <end position="459"/>
    </location>
</feature>
<organism evidence="3 4">
    <name type="scientific">Mythimna separata</name>
    <name type="common">Oriental armyworm</name>
    <name type="synonym">Pseudaletia separata</name>
    <dbReference type="NCBI Taxonomy" id="271217"/>
    <lineage>
        <taxon>Eukaryota</taxon>
        <taxon>Metazoa</taxon>
        <taxon>Ecdysozoa</taxon>
        <taxon>Arthropoda</taxon>
        <taxon>Hexapoda</taxon>
        <taxon>Insecta</taxon>
        <taxon>Pterygota</taxon>
        <taxon>Neoptera</taxon>
        <taxon>Endopterygota</taxon>
        <taxon>Lepidoptera</taxon>
        <taxon>Glossata</taxon>
        <taxon>Ditrysia</taxon>
        <taxon>Noctuoidea</taxon>
        <taxon>Noctuidae</taxon>
        <taxon>Noctuinae</taxon>
        <taxon>Hadenini</taxon>
        <taxon>Mythimna</taxon>
    </lineage>
</organism>
<dbReference type="Pfam" id="PF00004">
    <property type="entry name" value="AAA"/>
    <property type="match status" value="1"/>
</dbReference>
<dbReference type="InterPro" id="IPR052267">
    <property type="entry name" value="N-DRC_Component"/>
</dbReference>
<dbReference type="SUPFAM" id="SSF52540">
    <property type="entry name" value="P-loop containing nucleoside triphosphate hydrolases"/>
    <property type="match status" value="1"/>
</dbReference>
<name>A0AAD8E144_MYTSE</name>
<feature type="domain" description="ATPase AAA-type core" evidence="2">
    <location>
        <begin position="653"/>
        <end position="774"/>
    </location>
</feature>
<keyword evidence="4" id="KW-1185">Reference proteome</keyword>
<sequence length="912" mass="105309">MRVDLRSLKCASALRAGLKAAMYESSCSYAGALELKRSALKEEPWPAAEWPPYRLHQSTFEQLKQSVEKAKAALQDRSGLLGSATAFGDFYGGQLGQDATSSTLGFGRTARTDDTMLGTMDKSKNIGSDKLSGGIGKGYSTPTLSESLRATKCSAEMQYIIDQILAGNRLGDPPLTEEQRQQLEEKREEEERLQREREEFVSKVYTSDDKYLTPEEQEEKRLLDILNSHVCNIQRMERSRSVTYANAKKLIKDENLYLELSGLKKPPRPDHIRNAASVLIQNIYRQFMELKRIHWREIKLREKLGMVISSYRAPSAKTQLEIVKEARRKFRRAYYEDFLKQNMKEKSRILKLREGDIMEDITDEIRQWFQEWFEGVRVFDEFPWPDEGGSILIVKGETFTIEEYVEWRALEEKRLKAESGSPKTADQIKAEKQAAKEEKRRLAAEQRERDRKRLEEYRKSRLNPESDPGVYILIGKNHDKIKFNWLDYEIKWASLDTPDASQDVIKGHLMQLITEDVYKDIQLDLRPIADEIMRLELEVLKNALKRDYETYELPMPLTKKRKKPKKVKQPKRDKLTPEFMFQQLADSGIVKKYPRVSLDDYWGDRNYAAADCRAILWTPSFPPACIGDVKEQVRIRCILTLGCRCPGVQRSQLFVGPKGTGKKTLAYAIASETNSLLIDLSPFNVYNKFVGAKNQKNLYTYVNKISRIMQPTIILVDNVDKLFYKKVPKEEKMFDPTRLSKDFYNQIVKPLSDQDKIMIIGTATEPWLAKSAPMAKVFPSTIMIPSSDYGSISYVLTQMLMKYHGVNRDFNVNSTAQALRGYSLSVIRGAVEKLMTGKRMAQLYYKPLDPTEIVACVLDTEDAVCMGELENEMYRSWYLSYTPWGNRLLDYMLMLESQYVLKQKADKKKKKK</sequence>
<comment type="caution">
    <text evidence="3">The sequence shown here is derived from an EMBL/GenBank/DDBJ whole genome shotgun (WGS) entry which is preliminary data.</text>
</comment>
<dbReference type="InterPro" id="IPR003959">
    <property type="entry name" value="ATPase_AAA_core"/>
</dbReference>
<feature type="compositionally biased region" description="Basic and acidic residues" evidence="1">
    <location>
        <begin position="177"/>
        <end position="194"/>
    </location>
</feature>
<evidence type="ECO:0000259" key="2">
    <source>
        <dbReference type="Pfam" id="PF00004"/>
    </source>
</evidence>
<dbReference type="GO" id="GO:0005524">
    <property type="term" value="F:ATP binding"/>
    <property type="evidence" value="ECO:0007669"/>
    <property type="project" value="InterPro"/>
</dbReference>
<dbReference type="GO" id="GO:0016887">
    <property type="term" value="F:ATP hydrolysis activity"/>
    <property type="evidence" value="ECO:0007669"/>
    <property type="project" value="InterPro"/>
</dbReference>
<accession>A0AAD8E144</accession>
<dbReference type="Gene3D" id="3.40.50.300">
    <property type="entry name" value="P-loop containing nucleotide triphosphate hydrolases"/>
    <property type="match status" value="1"/>
</dbReference>
<feature type="region of interest" description="Disordered" evidence="1">
    <location>
        <begin position="416"/>
        <end position="459"/>
    </location>
</feature>
<feature type="region of interest" description="Disordered" evidence="1">
    <location>
        <begin position="170"/>
        <end position="194"/>
    </location>
</feature>
<protein>
    <recommendedName>
        <fullName evidence="2">ATPase AAA-type core domain-containing protein</fullName>
    </recommendedName>
</protein>